<comment type="caution">
    <text evidence="2">The sequence shown here is derived from an EMBL/GenBank/DDBJ whole genome shotgun (WGS) entry which is preliminary data.</text>
</comment>
<protein>
    <recommendedName>
        <fullName evidence="4">Secreted protein</fullName>
    </recommendedName>
</protein>
<feature type="chain" id="PRO_5008103347" description="Secreted protein" evidence="1">
    <location>
        <begin position="21"/>
        <end position="169"/>
    </location>
</feature>
<dbReference type="Proteomes" id="UP000078240">
    <property type="component" value="Unassembled WGS sequence"/>
</dbReference>
<reference evidence="2 3" key="1">
    <citation type="submission" date="2016-01" db="EMBL/GenBank/DDBJ databases">
        <title>Biosynthesis of antibiotic leucinostatins and their inhibition on Phytophthora in bio-control Purpureocillium lilacinum.</title>
        <authorList>
            <person name="Wang G."/>
            <person name="Liu Z."/>
            <person name="Lin R."/>
            <person name="Li E."/>
            <person name="Mao Z."/>
            <person name="Ling J."/>
            <person name="Yin W."/>
            <person name="Xie B."/>
        </authorList>
    </citation>
    <scope>NUCLEOTIDE SEQUENCE [LARGE SCALE GENOMIC DNA]</scope>
    <source>
        <strain evidence="2">PLBJ-1</strain>
    </source>
</reference>
<organism evidence="2 3">
    <name type="scientific">Purpureocillium lilacinum</name>
    <name type="common">Paecilomyces lilacinus</name>
    <dbReference type="NCBI Taxonomy" id="33203"/>
    <lineage>
        <taxon>Eukaryota</taxon>
        <taxon>Fungi</taxon>
        <taxon>Dikarya</taxon>
        <taxon>Ascomycota</taxon>
        <taxon>Pezizomycotina</taxon>
        <taxon>Sordariomycetes</taxon>
        <taxon>Hypocreomycetidae</taxon>
        <taxon>Hypocreales</taxon>
        <taxon>Ophiocordycipitaceae</taxon>
        <taxon>Purpureocillium</taxon>
    </lineage>
</organism>
<gene>
    <name evidence="2" type="ORF">VFPBJ_00195</name>
</gene>
<evidence type="ECO:0000313" key="2">
    <source>
        <dbReference type="EMBL" id="OAQ86155.1"/>
    </source>
</evidence>
<evidence type="ECO:0000313" key="3">
    <source>
        <dbReference type="Proteomes" id="UP000078240"/>
    </source>
</evidence>
<accession>A0A179H7H6</accession>
<dbReference type="AlphaFoldDB" id="A0A179H7H6"/>
<evidence type="ECO:0008006" key="4">
    <source>
        <dbReference type="Google" id="ProtNLM"/>
    </source>
</evidence>
<proteinExistence type="predicted"/>
<keyword evidence="1" id="KW-0732">Signal</keyword>
<sequence length="169" mass="18524">MRLLAALPLGDFWCFAPASGWTCLGPPRLTSIAKHDPWTALTTGHGERPWTKDSTLAQLVTDPEPEARGGWRSDHLFLQMSRGGVYSGMYAVPSHSKSLPPNMTPSSMPNNLITSHSPPFPFPLSTGRKRHPDGSGCGCGLDRHARRARCMCVRARVRVSKNRCCAKNT</sequence>
<feature type="signal peptide" evidence="1">
    <location>
        <begin position="1"/>
        <end position="20"/>
    </location>
</feature>
<evidence type="ECO:0000256" key="1">
    <source>
        <dbReference type="SAM" id="SignalP"/>
    </source>
</evidence>
<dbReference type="EMBL" id="LSBH01000001">
    <property type="protein sequence ID" value="OAQ86155.1"/>
    <property type="molecule type" value="Genomic_DNA"/>
</dbReference>
<name>A0A179H7H6_PURLI</name>